<reference evidence="2" key="1">
    <citation type="submission" date="2021-03" db="EMBL/GenBank/DDBJ databases">
        <authorList>
            <person name="Tran Van P."/>
        </authorList>
    </citation>
    <scope>NUCLEOTIDE SEQUENCE</scope>
</reference>
<evidence type="ECO:0000313" key="3">
    <source>
        <dbReference type="Proteomes" id="UP001153148"/>
    </source>
</evidence>
<gene>
    <name evidence="2" type="ORF">TPAB3V08_LOCUS7587</name>
</gene>
<sequence length="171" mass="19262">MLSKNDVHYFAPSYDWLANYTSWFCQKDLLDDNLCKIRRLLGFNSKKLSESDLSVVSSHFPAGTSVKFMIHLAQIMTTHFRRYDYGPVDNLYYYADKTPPSYDVSVGVPLLSIVYSMVDMVAPEEELGGLNLEEVNPHLRGGRVENHLGKTTPSSPDRDSNLDLPVLGGRA</sequence>
<dbReference type="InterPro" id="IPR029058">
    <property type="entry name" value="AB_hydrolase_fold"/>
</dbReference>
<proteinExistence type="predicted"/>
<keyword evidence="3" id="KW-1185">Reference proteome</keyword>
<name>A0ABN7P3M6_TIMPD</name>
<protein>
    <submittedName>
        <fullName evidence="2">Uncharacterized protein</fullName>
    </submittedName>
</protein>
<evidence type="ECO:0000313" key="2">
    <source>
        <dbReference type="EMBL" id="CAG2060631.1"/>
    </source>
</evidence>
<evidence type="ECO:0000256" key="1">
    <source>
        <dbReference type="SAM" id="MobiDB-lite"/>
    </source>
</evidence>
<feature type="region of interest" description="Disordered" evidence="1">
    <location>
        <begin position="141"/>
        <end position="171"/>
    </location>
</feature>
<dbReference type="PANTHER" id="PTHR11005">
    <property type="entry name" value="LYSOSOMAL ACID LIPASE-RELATED"/>
    <property type="match status" value="1"/>
</dbReference>
<comment type="caution">
    <text evidence="2">The sequence shown here is derived from an EMBL/GenBank/DDBJ whole genome shotgun (WGS) entry which is preliminary data.</text>
</comment>
<accession>A0ABN7P3M6</accession>
<organism evidence="2 3">
    <name type="scientific">Timema podura</name>
    <name type="common">Walking stick</name>
    <dbReference type="NCBI Taxonomy" id="61482"/>
    <lineage>
        <taxon>Eukaryota</taxon>
        <taxon>Metazoa</taxon>
        <taxon>Ecdysozoa</taxon>
        <taxon>Arthropoda</taxon>
        <taxon>Hexapoda</taxon>
        <taxon>Insecta</taxon>
        <taxon>Pterygota</taxon>
        <taxon>Neoptera</taxon>
        <taxon>Polyneoptera</taxon>
        <taxon>Phasmatodea</taxon>
        <taxon>Timematodea</taxon>
        <taxon>Timematoidea</taxon>
        <taxon>Timematidae</taxon>
        <taxon>Timema</taxon>
    </lineage>
</organism>
<dbReference type="EMBL" id="CAJPIN010012968">
    <property type="protein sequence ID" value="CAG2060631.1"/>
    <property type="molecule type" value="Genomic_DNA"/>
</dbReference>
<dbReference type="Proteomes" id="UP001153148">
    <property type="component" value="Unassembled WGS sequence"/>
</dbReference>
<dbReference type="Gene3D" id="3.40.50.1820">
    <property type="entry name" value="alpha/beta hydrolase"/>
    <property type="match status" value="1"/>
</dbReference>